<dbReference type="Proteomes" id="UP000295151">
    <property type="component" value="Unassembled WGS sequence"/>
</dbReference>
<keyword evidence="2" id="KW-0472">Membrane</keyword>
<keyword evidence="2" id="KW-1133">Transmembrane helix</keyword>
<organism evidence="4 5">
    <name type="scientific">Kribbella voronezhensis</name>
    <dbReference type="NCBI Taxonomy" id="2512212"/>
    <lineage>
        <taxon>Bacteria</taxon>
        <taxon>Bacillati</taxon>
        <taxon>Actinomycetota</taxon>
        <taxon>Actinomycetes</taxon>
        <taxon>Propionibacteriales</taxon>
        <taxon>Kribbellaceae</taxon>
        <taxon>Kribbella</taxon>
    </lineage>
</organism>
<dbReference type="EMBL" id="SOCE01000001">
    <property type="protein sequence ID" value="TDU88414.1"/>
    <property type="molecule type" value="Genomic_DNA"/>
</dbReference>
<dbReference type="CDD" id="cd00118">
    <property type="entry name" value="LysM"/>
    <property type="match status" value="1"/>
</dbReference>
<dbReference type="Gene3D" id="3.10.350.10">
    <property type="entry name" value="LysM domain"/>
    <property type="match status" value="1"/>
</dbReference>
<evidence type="ECO:0000256" key="2">
    <source>
        <dbReference type="SAM" id="Phobius"/>
    </source>
</evidence>
<dbReference type="PROSITE" id="PS51782">
    <property type="entry name" value="LYSM"/>
    <property type="match status" value="1"/>
</dbReference>
<dbReference type="InterPro" id="IPR036779">
    <property type="entry name" value="LysM_dom_sf"/>
</dbReference>
<sequence>MNAMIRGFKGLLALATLTSVGLGLRWATAGSIEAATTRDLISMAVLTVGAVAWVAYVWLLIAVLATVLEQAPGVVGRAAAQIAARITSQTSRALLRSALGVAAVTPLTIGVAHATPTDNSHPDWAPLEPASSLRLTTPTDWRATEKPSSVRLTDEPRLAPHADQRFRALPTTDAQDHRTAVPAKPAQPRTSETTEAGQRTDVPGKLPAQPRTSETASDWRATEKPSSVRLTDEPRLTADAGQHTVVPGKAPAQPRTSEAAGDWRAVEKASSVRLTGEGRRSEQGDSLGERSGRPKAGRVGVPDRPTVGAPTRYTDLRSGHPVRPATRVVQYGDTLWDLAAAELGPEATDAAVAALWPQWYAANRALIGPDPDLLYPGQVLRIPATSHPVPPTHQEK</sequence>
<evidence type="ECO:0000313" key="4">
    <source>
        <dbReference type="EMBL" id="TDU88414.1"/>
    </source>
</evidence>
<evidence type="ECO:0000259" key="3">
    <source>
        <dbReference type="PROSITE" id="PS51782"/>
    </source>
</evidence>
<reference evidence="4 5" key="1">
    <citation type="submission" date="2019-03" db="EMBL/GenBank/DDBJ databases">
        <title>Genomic Encyclopedia of Type Strains, Phase III (KMG-III): the genomes of soil and plant-associated and newly described type strains.</title>
        <authorList>
            <person name="Whitman W."/>
        </authorList>
    </citation>
    <scope>NUCLEOTIDE SEQUENCE [LARGE SCALE GENOMIC DNA]</scope>
    <source>
        <strain evidence="4 5">VKM Ac-2575</strain>
    </source>
</reference>
<evidence type="ECO:0000313" key="5">
    <source>
        <dbReference type="Proteomes" id="UP000295151"/>
    </source>
</evidence>
<feature type="compositionally biased region" description="Basic and acidic residues" evidence="1">
    <location>
        <begin position="152"/>
        <end position="166"/>
    </location>
</feature>
<gene>
    <name evidence="4" type="ORF">EV138_1958</name>
</gene>
<feature type="domain" description="LysM" evidence="3">
    <location>
        <begin position="325"/>
        <end position="382"/>
    </location>
</feature>
<evidence type="ECO:0000256" key="1">
    <source>
        <dbReference type="SAM" id="MobiDB-lite"/>
    </source>
</evidence>
<dbReference type="AlphaFoldDB" id="A0A4R7T8Z8"/>
<feature type="compositionally biased region" description="Basic and acidic residues" evidence="1">
    <location>
        <begin position="276"/>
        <end position="292"/>
    </location>
</feature>
<keyword evidence="5" id="KW-1185">Reference proteome</keyword>
<feature type="compositionally biased region" description="Polar residues" evidence="1">
    <location>
        <begin position="188"/>
        <end position="197"/>
    </location>
</feature>
<name>A0A4R7T8Z8_9ACTN</name>
<dbReference type="RefSeq" id="WP_202866680.1">
    <property type="nucleotide sequence ID" value="NZ_SOCE01000001.1"/>
</dbReference>
<feature type="transmembrane region" description="Helical" evidence="2">
    <location>
        <begin position="44"/>
        <end position="68"/>
    </location>
</feature>
<proteinExistence type="predicted"/>
<accession>A0A4R7T8Z8</accession>
<dbReference type="InterPro" id="IPR018392">
    <property type="entry name" value="LysM"/>
</dbReference>
<comment type="caution">
    <text evidence="4">The sequence shown here is derived from an EMBL/GenBank/DDBJ whole genome shotgun (WGS) entry which is preliminary data.</text>
</comment>
<feature type="region of interest" description="Disordered" evidence="1">
    <location>
        <begin position="115"/>
        <end position="319"/>
    </location>
</feature>
<keyword evidence="2" id="KW-0812">Transmembrane</keyword>
<protein>
    <submittedName>
        <fullName evidence="4">LysM domain-containing protein</fullName>
    </submittedName>
</protein>